<name>A0A1Y5S5Z5_9RHOB</name>
<evidence type="ECO:0000256" key="4">
    <source>
        <dbReference type="ARBA" id="ARBA00022490"/>
    </source>
</evidence>
<dbReference type="SUPFAM" id="SSF52540">
    <property type="entry name" value="P-loop containing nucleoside triphosphate hydrolases"/>
    <property type="match status" value="1"/>
</dbReference>
<evidence type="ECO:0000313" key="12">
    <source>
        <dbReference type="Proteomes" id="UP000193623"/>
    </source>
</evidence>
<comment type="subcellular location">
    <subcellularLocation>
        <location evidence="1">Cytoplasm</location>
    </subcellularLocation>
</comment>
<evidence type="ECO:0000256" key="6">
    <source>
        <dbReference type="ARBA" id="ARBA00022723"/>
    </source>
</evidence>
<reference evidence="11 12" key="1">
    <citation type="submission" date="2017-03" db="EMBL/GenBank/DDBJ databases">
        <authorList>
            <person name="Afonso C.L."/>
            <person name="Miller P.J."/>
            <person name="Scott M.A."/>
            <person name="Spackman E."/>
            <person name="Goraichik I."/>
            <person name="Dimitrov K.M."/>
            <person name="Suarez D.L."/>
            <person name="Swayne D.E."/>
        </authorList>
    </citation>
    <scope>NUCLEOTIDE SEQUENCE [LARGE SCALE GENOMIC DNA]</scope>
    <source>
        <strain evidence="11 12">CECT 8397</strain>
    </source>
</reference>
<comment type="similarity">
    <text evidence="2">Belongs to the TsaE family.</text>
</comment>
<evidence type="ECO:0000256" key="10">
    <source>
        <dbReference type="ARBA" id="ARBA00032441"/>
    </source>
</evidence>
<keyword evidence="8" id="KW-0067">ATP-binding</keyword>
<keyword evidence="7" id="KW-0547">Nucleotide-binding</keyword>
<dbReference type="OrthoDB" id="9800307at2"/>
<evidence type="ECO:0000256" key="1">
    <source>
        <dbReference type="ARBA" id="ARBA00004496"/>
    </source>
</evidence>
<evidence type="ECO:0000256" key="8">
    <source>
        <dbReference type="ARBA" id="ARBA00022840"/>
    </source>
</evidence>
<evidence type="ECO:0000256" key="2">
    <source>
        <dbReference type="ARBA" id="ARBA00007599"/>
    </source>
</evidence>
<keyword evidence="12" id="KW-1185">Reference proteome</keyword>
<evidence type="ECO:0000256" key="9">
    <source>
        <dbReference type="ARBA" id="ARBA00022842"/>
    </source>
</evidence>
<dbReference type="RefSeq" id="WP_085864023.1">
    <property type="nucleotide sequence ID" value="NZ_FWFT01000002.1"/>
</dbReference>
<evidence type="ECO:0000313" key="11">
    <source>
        <dbReference type="EMBL" id="SLN33284.1"/>
    </source>
</evidence>
<gene>
    <name evidence="11" type="primary">tsaE</name>
    <name evidence="11" type="ORF">PSJ8397_01597</name>
</gene>
<dbReference type="InterPro" id="IPR003442">
    <property type="entry name" value="T6A_TsaE"/>
</dbReference>
<dbReference type="GO" id="GO:0005524">
    <property type="term" value="F:ATP binding"/>
    <property type="evidence" value="ECO:0007669"/>
    <property type="project" value="UniProtKB-KW"/>
</dbReference>
<organism evidence="11 12">
    <name type="scientific">Pseudooctadecabacter jejudonensis</name>
    <dbReference type="NCBI Taxonomy" id="1391910"/>
    <lineage>
        <taxon>Bacteria</taxon>
        <taxon>Pseudomonadati</taxon>
        <taxon>Pseudomonadota</taxon>
        <taxon>Alphaproteobacteria</taxon>
        <taxon>Rhodobacterales</taxon>
        <taxon>Paracoccaceae</taxon>
        <taxon>Pseudooctadecabacter</taxon>
    </lineage>
</organism>
<evidence type="ECO:0000256" key="5">
    <source>
        <dbReference type="ARBA" id="ARBA00022694"/>
    </source>
</evidence>
<keyword evidence="9" id="KW-0460">Magnesium</keyword>
<sequence length="156" mass="16933">MTLQTLDIPLCDAAATDALGERLSAAAQIGDCILLKGQIGAGKSALARAFIRARLGPDTEVPSPTFTLVQTYETADGDIWHADLYRLGDTQEAVELGLTEAFDTAITLIEWPDILGEMTPTDALIVELSVREDDHLAHLVFSDRWAQRIQQIANDA</sequence>
<evidence type="ECO:0000256" key="3">
    <source>
        <dbReference type="ARBA" id="ARBA00019010"/>
    </source>
</evidence>
<dbReference type="InterPro" id="IPR027417">
    <property type="entry name" value="P-loop_NTPase"/>
</dbReference>
<evidence type="ECO:0000256" key="7">
    <source>
        <dbReference type="ARBA" id="ARBA00022741"/>
    </source>
</evidence>
<dbReference type="GO" id="GO:0002949">
    <property type="term" value="P:tRNA threonylcarbamoyladenosine modification"/>
    <property type="evidence" value="ECO:0007669"/>
    <property type="project" value="InterPro"/>
</dbReference>
<dbReference type="Proteomes" id="UP000193623">
    <property type="component" value="Unassembled WGS sequence"/>
</dbReference>
<dbReference type="Pfam" id="PF02367">
    <property type="entry name" value="TsaE"/>
    <property type="match status" value="1"/>
</dbReference>
<dbReference type="GO" id="GO:0046872">
    <property type="term" value="F:metal ion binding"/>
    <property type="evidence" value="ECO:0007669"/>
    <property type="project" value="UniProtKB-KW"/>
</dbReference>
<proteinExistence type="inferred from homology"/>
<dbReference type="PANTHER" id="PTHR33540:SF2">
    <property type="entry name" value="TRNA THREONYLCARBAMOYLADENOSINE BIOSYNTHESIS PROTEIN TSAE"/>
    <property type="match status" value="1"/>
</dbReference>
<dbReference type="AlphaFoldDB" id="A0A1Y5S5Z5"/>
<keyword evidence="4" id="KW-0963">Cytoplasm</keyword>
<dbReference type="Gene3D" id="3.40.50.300">
    <property type="entry name" value="P-loop containing nucleotide triphosphate hydrolases"/>
    <property type="match status" value="1"/>
</dbReference>
<accession>A0A1Y5S5Z5</accession>
<keyword evidence="5" id="KW-0819">tRNA processing</keyword>
<protein>
    <recommendedName>
        <fullName evidence="3">tRNA threonylcarbamoyladenosine biosynthesis protein TsaE</fullName>
    </recommendedName>
    <alternativeName>
        <fullName evidence="10">t(6)A37 threonylcarbamoyladenosine biosynthesis protein TsaE</fullName>
    </alternativeName>
</protein>
<dbReference type="PANTHER" id="PTHR33540">
    <property type="entry name" value="TRNA THREONYLCARBAMOYLADENOSINE BIOSYNTHESIS PROTEIN TSAE"/>
    <property type="match status" value="1"/>
</dbReference>
<dbReference type="GO" id="GO:0005737">
    <property type="term" value="C:cytoplasm"/>
    <property type="evidence" value="ECO:0007669"/>
    <property type="project" value="UniProtKB-SubCell"/>
</dbReference>
<dbReference type="NCBIfam" id="TIGR00150">
    <property type="entry name" value="T6A_YjeE"/>
    <property type="match status" value="1"/>
</dbReference>
<dbReference type="EMBL" id="FWFT01000002">
    <property type="protein sequence ID" value="SLN33284.1"/>
    <property type="molecule type" value="Genomic_DNA"/>
</dbReference>
<keyword evidence="6" id="KW-0479">Metal-binding</keyword>